<evidence type="ECO:0000313" key="1">
    <source>
        <dbReference type="EMBL" id="MFD1146540.1"/>
    </source>
</evidence>
<dbReference type="SUPFAM" id="SSF53850">
    <property type="entry name" value="Periplasmic binding protein-like II"/>
    <property type="match status" value="1"/>
</dbReference>
<dbReference type="Proteomes" id="UP001597168">
    <property type="component" value="Unassembled WGS sequence"/>
</dbReference>
<organism evidence="1 2">
    <name type="scientific">Saccharothrix hoggarensis</name>
    <dbReference type="NCBI Taxonomy" id="913853"/>
    <lineage>
        <taxon>Bacteria</taxon>
        <taxon>Bacillati</taxon>
        <taxon>Actinomycetota</taxon>
        <taxon>Actinomycetes</taxon>
        <taxon>Pseudonocardiales</taxon>
        <taxon>Pseudonocardiaceae</taxon>
        <taxon>Saccharothrix</taxon>
    </lineage>
</organism>
<reference evidence="2" key="1">
    <citation type="journal article" date="2019" name="Int. J. Syst. Evol. Microbiol.">
        <title>The Global Catalogue of Microorganisms (GCM) 10K type strain sequencing project: providing services to taxonomists for standard genome sequencing and annotation.</title>
        <authorList>
            <consortium name="The Broad Institute Genomics Platform"/>
            <consortium name="The Broad Institute Genome Sequencing Center for Infectious Disease"/>
            <person name="Wu L."/>
            <person name="Ma J."/>
        </authorList>
    </citation>
    <scope>NUCLEOTIDE SEQUENCE [LARGE SCALE GENOMIC DNA]</scope>
    <source>
        <strain evidence="2">CCUG 60214</strain>
    </source>
</reference>
<name>A0ABW3QP69_9PSEU</name>
<keyword evidence="2" id="KW-1185">Reference proteome</keyword>
<evidence type="ECO:0008006" key="3">
    <source>
        <dbReference type="Google" id="ProtNLM"/>
    </source>
</evidence>
<proteinExistence type="predicted"/>
<accession>A0ABW3QP69</accession>
<dbReference type="Gene3D" id="3.40.190.10">
    <property type="entry name" value="Periplasmic binding protein-like II"/>
    <property type="match status" value="1"/>
</dbReference>
<evidence type="ECO:0000313" key="2">
    <source>
        <dbReference type="Proteomes" id="UP001597168"/>
    </source>
</evidence>
<comment type="caution">
    <text evidence="1">The sequence shown here is derived from an EMBL/GenBank/DDBJ whole genome shotgun (WGS) entry which is preliminary data.</text>
</comment>
<sequence length="97" mass="10790">FLSFWVSEGAQEHWMERSGYPSIRLDQNSLPSNPFVAEFADDARIARPLMPGTVEFAKIHDDVFAQAIRDIVAGKVDTAEGLAAAARRIDEILTESR</sequence>
<protein>
    <recommendedName>
        <fullName evidence="3">Extracellular solute-binding protein</fullName>
    </recommendedName>
</protein>
<gene>
    <name evidence="1" type="ORF">ACFQ3T_05340</name>
</gene>
<dbReference type="EMBL" id="JBHTLK010000014">
    <property type="protein sequence ID" value="MFD1146540.1"/>
    <property type="molecule type" value="Genomic_DNA"/>
</dbReference>
<feature type="non-terminal residue" evidence="1">
    <location>
        <position position="1"/>
    </location>
</feature>
<dbReference type="RefSeq" id="WP_380720456.1">
    <property type="nucleotide sequence ID" value="NZ_JBHTLK010000014.1"/>
</dbReference>